<dbReference type="eggNOG" id="KOG0017">
    <property type="taxonomic scope" value="Eukaryota"/>
</dbReference>
<dbReference type="EMBL" id="CM001883">
    <property type="protein sequence ID" value="EOY09882.1"/>
    <property type="molecule type" value="Genomic_DNA"/>
</dbReference>
<organism evidence="3 4">
    <name type="scientific">Theobroma cacao</name>
    <name type="common">Cacao</name>
    <name type="synonym">Cocoa</name>
    <dbReference type="NCBI Taxonomy" id="3641"/>
    <lineage>
        <taxon>Eukaryota</taxon>
        <taxon>Viridiplantae</taxon>
        <taxon>Streptophyta</taxon>
        <taxon>Embryophyta</taxon>
        <taxon>Tracheophyta</taxon>
        <taxon>Spermatophyta</taxon>
        <taxon>Magnoliopsida</taxon>
        <taxon>eudicotyledons</taxon>
        <taxon>Gunneridae</taxon>
        <taxon>Pentapetalae</taxon>
        <taxon>rosids</taxon>
        <taxon>malvids</taxon>
        <taxon>Malvales</taxon>
        <taxon>Malvaceae</taxon>
        <taxon>Byttnerioideae</taxon>
        <taxon>Theobroma</taxon>
    </lineage>
</organism>
<dbReference type="GO" id="GO:0015074">
    <property type="term" value="P:DNA integration"/>
    <property type="evidence" value="ECO:0007669"/>
    <property type="project" value="InterPro"/>
</dbReference>
<accession>A0A061EZM0</accession>
<evidence type="ECO:0000313" key="3">
    <source>
        <dbReference type="EMBL" id="EOY09882.1"/>
    </source>
</evidence>
<dbReference type="InterPro" id="IPR057670">
    <property type="entry name" value="SH3_retrovirus"/>
</dbReference>
<dbReference type="InterPro" id="IPR012337">
    <property type="entry name" value="RNaseH-like_sf"/>
</dbReference>
<proteinExistence type="predicted"/>
<dbReference type="SUPFAM" id="SSF53098">
    <property type="entry name" value="Ribonuclease H-like"/>
    <property type="match status" value="1"/>
</dbReference>
<dbReference type="Proteomes" id="UP000026915">
    <property type="component" value="Chromosome 5"/>
</dbReference>
<evidence type="ECO:0000313" key="4">
    <source>
        <dbReference type="Proteomes" id="UP000026915"/>
    </source>
</evidence>
<keyword evidence="4" id="KW-1185">Reference proteome</keyword>
<dbReference type="AlphaFoldDB" id="A0A061EZM0"/>
<gene>
    <name evidence="3" type="ORF">TCM_025251</name>
</gene>
<dbReference type="InParanoid" id="A0A061EZM0"/>
<dbReference type="GO" id="GO:0003676">
    <property type="term" value="F:nucleic acid binding"/>
    <property type="evidence" value="ECO:0007669"/>
    <property type="project" value="InterPro"/>
</dbReference>
<feature type="region of interest" description="Disordered" evidence="1">
    <location>
        <begin position="44"/>
        <end position="63"/>
    </location>
</feature>
<dbReference type="InterPro" id="IPR036397">
    <property type="entry name" value="RNaseH_sf"/>
</dbReference>
<protein>
    <recommendedName>
        <fullName evidence="2">Integrase catalytic domain-containing protein</fullName>
    </recommendedName>
</protein>
<dbReference type="PANTHER" id="PTHR42648">
    <property type="entry name" value="TRANSPOSASE, PUTATIVE-RELATED"/>
    <property type="match status" value="1"/>
</dbReference>
<sequence>MICDKKKNDDGSRNQFPSCIHCGKTNHSKKYCFKAIGFPNWRKFGKRSGKQTNSDQSHSRGNEWDSSIATSMSLRAACAATVDGVGSPIPSLSSAQHRYDSLILSFIYPKMECKCECLHLPSRKPIRVGRQRNALYYLEPMRGKRALIASDSFNLRVKILRTDNGFEFTYDDLMTHYFDHGIEHQSSCTDTLQQNGVVERKHRHHLEVPRALRFQAHLLISFWGECVLTAAYLINHMPLIILQNKTPYEVLLRKSPTYDYLRSFGCLCYGHIINKPRDKFAPCAKPSVFVGYPSGQKGYRIYDLEMPNVTELRINESSTSINPTTSTIGPASHNHRLAIDEPMSQAIAHESTPIGSTSFTNSHESFSLATSVDPISSFGQLKLHPLSQFISYSKFSPNHIAFLAAISSIDELKSFFQAVKHAHWREAMVKEIFTLEANHTWTLQLLPPNKRAIDSKWVYKVKYQPDGSIKHYKAQLVAKGYT</sequence>
<dbReference type="HOGENOM" id="CLU_566737_0_0_1"/>
<dbReference type="InterPro" id="IPR039537">
    <property type="entry name" value="Retrotran_Ty1/copia-like"/>
</dbReference>
<evidence type="ECO:0000259" key="2">
    <source>
        <dbReference type="PROSITE" id="PS50994"/>
    </source>
</evidence>
<feature type="domain" description="Integrase catalytic" evidence="2">
    <location>
        <begin position="158"/>
        <end position="255"/>
    </location>
</feature>
<dbReference type="Pfam" id="PF25597">
    <property type="entry name" value="SH3_retrovirus"/>
    <property type="match status" value="1"/>
</dbReference>
<evidence type="ECO:0000256" key="1">
    <source>
        <dbReference type="SAM" id="MobiDB-lite"/>
    </source>
</evidence>
<dbReference type="STRING" id="3641.A0A061EZM0"/>
<reference evidence="3 4" key="1">
    <citation type="journal article" date="2013" name="Genome Biol.">
        <title>The genome sequence of the most widely cultivated cacao type and its use to identify candidate genes regulating pod color.</title>
        <authorList>
            <person name="Motamayor J.C."/>
            <person name="Mockaitis K."/>
            <person name="Schmutz J."/>
            <person name="Haiminen N."/>
            <person name="Iii D.L."/>
            <person name="Cornejo O."/>
            <person name="Findley S.D."/>
            <person name="Zheng P."/>
            <person name="Utro F."/>
            <person name="Royaert S."/>
            <person name="Saski C."/>
            <person name="Jenkins J."/>
            <person name="Podicheti R."/>
            <person name="Zhao M."/>
            <person name="Scheffler B.E."/>
            <person name="Stack J.C."/>
            <person name="Feltus F.A."/>
            <person name="Mustiga G.M."/>
            <person name="Amores F."/>
            <person name="Phillips W."/>
            <person name="Marelli J.P."/>
            <person name="May G.D."/>
            <person name="Shapiro H."/>
            <person name="Ma J."/>
            <person name="Bustamante C.D."/>
            <person name="Schnell R.J."/>
            <person name="Main D."/>
            <person name="Gilbert D."/>
            <person name="Parida L."/>
            <person name="Kuhn D.N."/>
        </authorList>
    </citation>
    <scope>NUCLEOTIDE SEQUENCE [LARGE SCALE GENOMIC DNA]</scope>
    <source>
        <strain evidence="4">cv. Matina 1-6</strain>
    </source>
</reference>
<dbReference type="Gene3D" id="3.30.420.10">
    <property type="entry name" value="Ribonuclease H-like superfamily/Ribonuclease H"/>
    <property type="match status" value="1"/>
</dbReference>
<dbReference type="PANTHER" id="PTHR42648:SF22">
    <property type="entry name" value="REVERSE TRANSCRIPTASE TY1_COPIA-TYPE DOMAIN-CONTAINING PROTEIN"/>
    <property type="match status" value="1"/>
</dbReference>
<dbReference type="PROSITE" id="PS50994">
    <property type="entry name" value="INTEGRASE"/>
    <property type="match status" value="1"/>
</dbReference>
<name>A0A061EZM0_THECC</name>
<dbReference type="Gramene" id="EOY09882">
    <property type="protein sequence ID" value="EOY09882"/>
    <property type="gene ID" value="TCM_025251"/>
</dbReference>
<dbReference type="InterPro" id="IPR001584">
    <property type="entry name" value="Integrase_cat-core"/>
</dbReference>